<name>A0A0P7B798_9HYPO</name>
<dbReference type="AlphaFoldDB" id="A0A0P7B798"/>
<evidence type="ECO:0000313" key="3">
    <source>
        <dbReference type="Proteomes" id="UP000050424"/>
    </source>
</evidence>
<feature type="region of interest" description="Disordered" evidence="1">
    <location>
        <begin position="116"/>
        <end position="147"/>
    </location>
</feature>
<reference evidence="2 3" key="1">
    <citation type="submission" date="2015-09" db="EMBL/GenBank/DDBJ databases">
        <title>Draft genome of a European isolate of the apple canker pathogen Neonectria ditissima.</title>
        <authorList>
            <person name="Gomez-Cortecero A."/>
            <person name="Harrison R.J."/>
            <person name="Armitage A.D."/>
        </authorList>
    </citation>
    <scope>NUCLEOTIDE SEQUENCE [LARGE SCALE GENOMIC DNA]</scope>
    <source>
        <strain evidence="2 3">R09/05</strain>
    </source>
</reference>
<feature type="compositionally biased region" description="Basic and acidic residues" evidence="1">
    <location>
        <begin position="125"/>
        <end position="147"/>
    </location>
</feature>
<evidence type="ECO:0000313" key="2">
    <source>
        <dbReference type="EMBL" id="KPM37805.1"/>
    </source>
</evidence>
<organism evidence="2 3">
    <name type="scientific">Neonectria ditissima</name>
    <dbReference type="NCBI Taxonomy" id="78410"/>
    <lineage>
        <taxon>Eukaryota</taxon>
        <taxon>Fungi</taxon>
        <taxon>Dikarya</taxon>
        <taxon>Ascomycota</taxon>
        <taxon>Pezizomycotina</taxon>
        <taxon>Sordariomycetes</taxon>
        <taxon>Hypocreomycetidae</taxon>
        <taxon>Hypocreales</taxon>
        <taxon>Nectriaceae</taxon>
        <taxon>Neonectria</taxon>
    </lineage>
</organism>
<protein>
    <submittedName>
        <fullName evidence="2">Uncharacterized protein</fullName>
    </submittedName>
</protein>
<proteinExistence type="predicted"/>
<dbReference type="Proteomes" id="UP000050424">
    <property type="component" value="Unassembled WGS sequence"/>
</dbReference>
<accession>A0A0P7B798</accession>
<dbReference type="EMBL" id="LKCW01000153">
    <property type="protein sequence ID" value="KPM37805.1"/>
    <property type="molecule type" value="Genomic_DNA"/>
</dbReference>
<evidence type="ECO:0000256" key="1">
    <source>
        <dbReference type="SAM" id="MobiDB-lite"/>
    </source>
</evidence>
<sequence>MNEERKVKHTRAVAHHRRIENEAAKRFNEIVKKHSMVHLTAASLGIEPPKGDIAPAMKRPLAEEEKAERMNTHKRQKKAWLQMVNLQEQAHKSLMNYNAKFGTVEAPIEPEFWLDLVDGEDDEKEDIKKDDDKKDDDKKDDDKKDSG</sequence>
<keyword evidence="3" id="KW-1185">Reference proteome</keyword>
<gene>
    <name evidence="2" type="ORF">AK830_g8757</name>
</gene>
<comment type="caution">
    <text evidence="2">The sequence shown here is derived from an EMBL/GenBank/DDBJ whole genome shotgun (WGS) entry which is preliminary data.</text>
</comment>